<dbReference type="InterPro" id="IPR017871">
    <property type="entry name" value="ABC_transporter-like_CS"/>
</dbReference>
<feature type="transmembrane region" description="Helical" evidence="11">
    <location>
        <begin position="901"/>
        <end position="920"/>
    </location>
</feature>
<organism evidence="14 15">
    <name type="scientific">Starmerella bacillaris</name>
    <name type="common">Yeast</name>
    <name type="synonym">Candida zemplinina</name>
    <dbReference type="NCBI Taxonomy" id="1247836"/>
    <lineage>
        <taxon>Eukaryota</taxon>
        <taxon>Fungi</taxon>
        <taxon>Dikarya</taxon>
        <taxon>Ascomycota</taxon>
        <taxon>Saccharomycotina</taxon>
        <taxon>Dipodascomycetes</taxon>
        <taxon>Dipodascales</taxon>
        <taxon>Trichomonascaceae</taxon>
        <taxon>Starmerella</taxon>
    </lineage>
</organism>
<dbReference type="EMBL" id="BTGC01000003">
    <property type="protein sequence ID" value="GMM50937.1"/>
    <property type="molecule type" value="Genomic_DNA"/>
</dbReference>
<keyword evidence="8 11" id="KW-1133">Transmembrane helix</keyword>
<dbReference type="InterPro" id="IPR003439">
    <property type="entry name" value="ABC_transporter-like_ATP-bd"/>
</dbReference>
<dbReference type="InterPro" id="IPR027417">
    <property type="entry name" value="P-loop_NTPase"/>
</dbReference>
<dbReference type="Pfam" id="PF00005">
    <property type="entry name" value="ABC_tran"/>
    <property type="match status" value="2"/>
</dbReference>
<evidence type="ECO:0000256" key="6">
    <source>
        <dbReference type="ARBA" id="ARBA00022741"/>
    </source>
</evidence>
<keyword evidence="7" id="KW-0067">ATP-binding</keyword>
<feature type="compositionally biased region" description="Basic and acidic residues" evidence="10">
    <location>
        <begin position="59"/>
        <end position="68"/>
    </location>
</feature>
<feature type="transmembrane region" description="Helical" evidence="11">
    <location>
        <begin position="983"/>
        <end position="1004"/>
    </location>
</feature>
<dbReference type="PROSITE" id="PS50893">
    <property type="entry name" value="ABC_TRANSPORTER_2"/>
    <property type="match status" value="2"/>
</dbReference>
<evidence type="ECO:0000256" key="4">
    <source>
        <dbReference type="ARBA" id="ARBA00022692"/>
    </source>
</evidence>
<dbReference type="CDD" id="cd18578">
    <property type="entry name" value="ABC_6TM_Pgp_ABCB1_D2_like"/>
    <property type="match status" value="1"/>
</dbReference>
<dbReference type="FunFam" id="3.40.50.300:FF:000916">
    <property type="entry name" value="ABC transporter B family member 9"/>
    <property type="match status" value="1"/>
</dbReference>
<feature type="domain" description="ABC transporter" evidence="12">
    <location>
        <begin position="1081"/>
        <end position="1321"/>
    </location>
</feature>
<dbReference type="Gene3D" id="1.20.1560.10">
    <property type="entry name" value="ABC transporter type 1, transmembrane domain"/>
    <property type="match status" value="1"/>
</dbReference>
<dbReference type="GO" id="GO:0005743">
    <property type="term" value="C:mitochondrial inner membrane"/>
    <property type="evidence" value="ECO:0007669"/>
    <property type="project" value="TreeGrafter"/>
</dbReference>
<evidence type="ECO:0000256" key="5">
    <source>
        <dbReference type="ARBA" id="ARBA00022737"/>
    </source>
</evidence>
<evidence type="ECO:0000256" key="8">
    <source>
        <dbReference type="ARBA" id="ARBA00022989"/>
    </source>
</evidence>
<accession>A0AAV5RIL6</accession>
<feature type="domain" description="ABC transmembrane type-1" evidence="13">
    <location>
        <begin position="117"/>
        <end position="405"/>
    </location>
</feature>
<dbReference type="CDD" id="cd18577">
    <property type="entry name" value="ABC_6TM_Pgp_ABCB1_D1_like"/>
    <property type="match status" value="1"/>
</dbReference>
<protein>
    <submittedName>
        <fullName evidence="14">Uncharacterized protein</fullName>
    </submittedName>
</protein>
<dbReference type="InterPro" id="IPR011527">
    <property type="entry name" value="ABC1_TM_dom"/>
</dbReference>
<feature type="compositionally biased region" description="Basic residues" evidence="10">
    <location>
        <begin position="47"/>
        <end position="58"/>
    </location>
</feature>
<dbReference type="PANTHER" id="PTHR43394">
    <property type="entry name" value="ATP-DEPENDENT PERMEASE MDL1, MITOCHONDRIAL"/>
    <property type="match status" value="1"/>
</dbReference>
<dbReference type="GO" id="GO:0015421">
    <property type="term" value="F:ABC-type oligopeptide transporter activity"/>
    <property type="evidence" value="ECO:0007669"/>
    <property type="project" value="TreeGrafter"/>
</dbReference>
<keyword evidence="3" id="KW-0813">Transport</keyword>
<evidence type="ECO:0000313" key="15">
    <source>
        <dbReference type="Proteomes" id="UP001362899"/>
    </source>
</evidence>
<feature type="transmembrane region" description="Helical" evidence="11">
    <location>
        <begin position="114"/>
        <end position="137"/>
    </location>
</feature>
<feature type="transmembrane region" description="Helical" evidence="11">
    <location>
        <begin position="801"/>
        <end position="829"/>
    </location>
</feature>
<sequence length="1326" mass="145987">MSIENVNEKEYDAQSLSFDNSSDSKSNRKTPENEDIHSVTDDNKINKDRKKKKTKKSKKDKEHDVGDKEKAAIEEKLSLLDPHDADILRSQTASELQKANLFTLFKFATSYDKFMVLLGIFFAIVHGVALPMFTLVVGSITNNFSSFVTGPTPDFQHQVNHNALYFVYIGVGMLVSSILESWILVQEGEILAGRYRKNYLKAVIRQNIAYFDYLGAGQVATRITNDTNSIQAAMSEKLGNIVQGFATFITAIIIAFTQQWKLACILLSVVAFNILCMGGGSRFLIKYQLGAENTYTKGSSIAEEALGSIRSTVAFGSQDRLAEKFDKSLRSSCKQSIKAGYTMGVMFGGLWMSLFMTYALAYWEGSRLIADDTASIGKIICVIVSMLIGSFQLGNVAPNIRFVIKGIAACKTINEAINRVPVIDGENDTGKTIDHLKGEIVLQNVVFRYPSRPDVLVLPNFSLTIPAGHTVALVGSSGSGKSTIVGILERFYLPLAGSVTIDGVEINDLNLKWLRRQIGYVQQEPTLFADSIYENIAYGLLGTDRENVSDEEKRQLVIEACKEANALDFIESLTDGLDTNVGDRGFLLSGGQKQRIAIARAIISNPRILLLDEATSALDTKSEGIVQDALDKASNGRTTIVIAHRLSTIKDADKIVVMNKGEILEQGTHSELLNLNGHYRSLVDSQQVARLEKGSVNNEPSKLVIQEDDLKVDSDSNDYGDPEDIPGIRAPPGGGTWAYIKLLWRLNKNEQKILVFGCIWMILQGYCYSAMGQVTGHVVKSMMVLPEDYHIMRHNVNVLCWWFFFIGAMSFICTFIGISCVSFASARLVREVRLQLFRQFMRLDIAFFDHKNNNPGTLTTILAKEAAAIDGLAGSTFGQIMTSLTTLIGGVATGIPYSWRVGLVATSLVPILIGCGFLRVKVMIDLEARSRSVYEGSGSMAAQYTAAVRTVQSLTREDDVAEKYATVIDNQIVSSRSALMRSAILYGLSQGLVPWVIALIFWWGSTCLRKDQVGVLNYYVVFMCIILGAQAAGQLFSYAPDMGKAKQAASNVFRILGATPNIDVWSESGIVPDEKEVRGDVEFKDVFFRYPTRPQVPVLCGLNLKVEKGQYIALVGASGCGKSTTIGLTERFYDAHSGTVMFDGRDIRDYNLNALRSHIALVQQEPTLYSGTIRENIVLGYPGDESEVTDEMIYAVCRKANIHDFIMSLPDGYETISGSRGSLLSGGQKQRVAIARALIRDPKVLLLDEATSALDSESERIVQQALDEAAKGRTTIAIAHRLSTIQNADIIYVFDGGKIVEQGTHQTLLELNGRYAELVKLQTLEN</sequence>
<reference evidence="14 15" key="1">
    <citation type="journal article" date="2023" name="Elife">
        <title>Identification of key yeast species and microbe-microbe interactions impacting larval growth of Drosophila in the wild.</title>
        <authorList>
            <person name="Mure A."/>
            <person name="Sugiura Y."/>
            <person name="Maeda R."/>
            <person name="Honda K."/>
            <person name="Sakurai N."/>
            <person name="Takahashi Y."/>
            <person name="Watada M."/>
            <person name="Katoh T."/>
            <person name="Gotoh A."/>
            <person name="Gotoh Y."/>
            <person name="Taniguchi I."/>
            <person name="Nakamura K."/>
            <person name="Hayashi T."/>
            <person name="Katayama T."/>
            <person name="Uemura T."/>
            <person name="Hattori Y."/>
        </authorList>
    </citation>
    <scope>NUCLEOTIDE SEQUENCE [LARGE SCALE GENOMIC DNA]</scope>
    <source>
        <strain evidence="14 15">SB-73</strain>
    </source>
</reference>
<feature type="compositionally biased region" description="Low complexity" evidence="10">
    <location>
        <begin position="15"/>
        <end position="24"/>
    </location>
</feature>
<feature type="domain" description="ABC transporter" evidence="12">
    <location>
        <begin position="440"/>
        <end position="685"/>
    </location>
</feature>
<comment type="subcellular location">
    <subcellularLocation>
        <location evidence="1">Membrane</location>
        <topology evidence="1">Multi-pass membrane protein</topology>
    </subcellularLocation>
</comment>
<dbReference type="GO" id="GO:0090374">
    <property type="term" value="P:oligopeptide export from mitochondrion"/>
    <property type="evidence" value="ECO:0007669"/>
    <property type="project" value="TreeGrafter"/>
</dbReference>
<dbReference type="PROSITE" id="PS00211">
    <property type="entry name" value="ABC_TRANSPORTER_1"/>
    <property type="match status" value="2"/>
</dbReference>
<dbReference type="InterPro" id="IPR036640">
    <property type="entry name" value="ABC1_TM_sf"/>
</dbReference>
<dbReference type="InterPro" id="IPR039421">
    <property type="entry name" value="Type_1_exporter"/>
</dbReference>
<feature type="compositionally biased region" description="Basic and acidic residues" evidence="10">
    <location>
        <begin position="25"/>
        <end position="46"/>
    </location>
</feature>
<dbReference type="GO" id="GO:0016887">
    <property type="term" value="F:ATP hydrolysis activity"/>
    <property type="evidence" value="ECO:0007669"/>
    <property type="project" value="InterPro"/>
</dbReference>
<dbReference type="SUPFAM" id="SSF52540">
    <property type="entry name" value="P-loop containing nucleoside triphosphate hydrolases"/>
    <property type="match status" value="2"/>
</dbReference>
<feature type="compositionally biased region" description="Basic and acidic residues" evidence="10">
    <location>
        <begin position="1"/>
        <end position="12"/>
    </location>
</feature>
<feature type="transmembrane region" description="Helical" evidence="11">
    <location>
        <begin position="163"/>
        <end position="185"/>
    </location>
</feature>
<keyword evidence="15" id="KW-1185">Reference proteome</keyword>
<keyword evidence="9 11" id="KW-0472">Membrane</keyword>
<dbReference type="FunFam" id="3.40.50.300:FF:000251">
    <property type="entry name" value="ABC transporter B family member 19"/>
    <property type="match status" value="1"/>
</dbReference>
<comment type="caution">
    <text evidence="14">The sequence shown here is derived from an EMBL/GenBank/DDBJ whole genome shotgun (WGS) entry which is preliminary data.</text>
</comment>
<dbReference type="GO" id="GO:0005524">
    <property type="term" value="F:ATP binding"/>
    <property type="evidence" value="ECO:0007669"/>
    <property type="project" value="UniProtKB-KW"/>
</dbReference>
<dbReference type="Gene3D" id="3.40.50.300">
    <property type="entry name" value="P-loop containing nucleotide triphosphate hydrolases"/>
    <property type="match status" value="2"/>
</dbReference>
<evidence type="ECO:0000313" key="14">
    <source>
        <dbReference type="EMBL" id="GMM50937.1"/>
    </source>
</evidence>
<evidence type="ECO:0000259" key="13">
    <source>
        <dbReference type="PROSITE" id="PS50929"/>
    </source>
</evidence>
<feature type="domain" description="ABC transmembrane type-1" evidence="13">
    <location>
        <begin position="755"/>
        <end position="1044"/>
    </location>
</feature>
<gene>
    <name evidence="14" type="ORF">DASB73_018950</name>
</gene>
<evidence type="ECO:0000259" key="12">
    <source>
        <dbReference type="PROSITE" id="PS50893"/>
    </source>
</evidence>
<feature type="transmembrane region" description="Helical" evidence="11">
    <location>
        <begin position="753"/>
        <end position="771"/>
    </location>
</feature>
<dbReference type="PANTHER" id="PTHR43394:SF11">
    <property type="entry name" value="ATP-BINDING CASSETTE TRANSPORTER"/>
    <property type="match status" value="1"/>
</dbReference>
<feature type="region of interest" description="Disordered" evidence="10">
    <location>
        <begin position="1"/>
        <end position="68"/>
    </location>
</feature>
<feature type="transmembrane region" description="Helical" evidence="11">
    <location>
        <begin position="238"/>
        <end position="256"/>
    </location>
</feature>
<dbReference type="Pfam" id="PF00664">
    <property type="entry name" value="ABC_membrane"/>
    <property type="match status" value="2"/>
</dbReference>
<keyword evidence="4 11" id="KW-0812">Transmembrane</keyword>
<keyword evidence="5" id="KW-0677">Repeat</keyword>
<proteinExistence type="inferred from homology"/>
<feature type="transmembrane region" description="Helical" evidence="11">
    <location>
        <begin position="1016"/>
        <end position="1036"/>
    </location>
</feature>
<evidence type="ECO:0000256" key="9">
    <source>
        <dbReference type="ARBA" id="ARBA00023136"/>
    </source>
</evidence>
<dbReference type="PROSITE" id="PS50929">
    <property type="entry name" value="ABC_TM1F"/>
    <property type="match status" value="2"/>
</dbReference>
<evidence type="ECO:0000256" key="1">
    <source>
        <dbReference type="ARBA" id="ARBA00004141"/>
    </source>
</evidence>
<dbReference type="SMART" id="SM00382">
    <property type="entry name" value="AAA"/>
    <property type="match status" value="2"/>
</dbReference>
<evidence type="ECO:0000256" key="11">
    <source>
        <dbReference type="SAM" id="Phobius"/>
    </source>
</evidence>
<comment type="similarity">
    <text evidence="2">Belongs to the ABC transporter superfamily. ABCB family. Multidrug resistance exporter (TC 3.A.1.201) subfamily.</text>
</comment>
<evidence type="ECO:0000256" key="10">
    <source>
        <dbReference type="SAM" id="MobiDB-lite"/>
    </source>
</evidence>
<dbReference type="InterPro" id="IPR003593">
    <property type="entry name" value="AAA+_ATPase"/>
</dbReference>
<dbReference type="SUPFAM" id="SSF90123">
    <property type="entry name" value="ABC transporter transmembrane region"/>
    <property type="match status" value="2"/>
</dbReference>
<evidence type="ECO:0000256" key="3">
    <source>
        <dbReference type="ARBA" id="ARBA00022448"/>
    </source>
</evidence>
<dbReference type="CDD" id="cd03249">
    <property type="entry name" value="ABC_MTABC3_MDL1_MDL2"/>
    <property type="match status" value="2"/>
</dbReference>
<evidence type="ECO:0000256" key="7">
    <source>
        <dbReference type="ARBA" id="ARBA00022840"/>
    </source>
</evidence>
<feature type="transmembrane region" description="Helical" evidence="11">
    <location>
        <begin position="375"/>
        <end position="397"/>
    </location>
</feature>
<feature type="transmembrane region" description="Helical" evidence="11">
    <location>
        <begin position="339"/>
        <end position="363"/>
    </location>
</feature>
<feature type="transmembrane region" description="Helical" evidence="11">
    <location>
        <begin position="872"/>
        <end position="895"/>
    </location>
</feature>
<dbReference type="Proteomes" id="UP001362899">
    <property type="component" value="Unassembled WGS sequence"/>
</dbReference>
<feature type="transmembrane region" description="Helical" evidence="11">
    <location>
        <begin position="262"/>
        <end position="285"/>
    </location>
</feature>
<keyword evidence="6" id="KW-0547">Nucleotide-binding</keyword>
<name>A0AAV5RIL6_STABA</name>
<evidence type="ECO:0000256" key="2">
    <source>
        <dbReference type="ARBA" id="ARBA00007577"/>
    </source>
</evidence>